<dbReference type="GO" id="GO:0061630">
    <property type="term" value="F:ubiquitin protein ligase activity"/>
    <property type="evidence" value="ECO:0007669"/>
    <property type="project" value="UniProtKB-EC"/>
</dbReference>
<dbReference type="InterPro" id="IPR041588">
    <property type="entry name" value="Integrase_H2C2"/>
</dbReference>
<evidence type="ECO:0000256" key="1">
    <source>
        <dbReference type="ARBA" id="ARBA00000900"/>
    </source>
</evidence>
<evidence type="ECO:0000256" key="12">
    <source>
        <dbReference type="ARBA" id="ARBA00022833"/>
    </source>
</evidence>
<keyword evidence="14" id="KW-0472">Membrane</keyword>
<feature type="compositionally biased region" description="Acidic residues" evidence="17">
    <location>
        <begin position="1243"/>
        <end position="1252"/>
    </location>
</feature>
<dbReference type="PROSITE" id="PS50994">
    <property type="entry name" value="INTEGRASE"/>
    <property type="match status" value="1"/>
</dbReference>
<evidence type="ECO:0000256" key="16">
    <source>
        <dbReference type="PROSITE-ProRule" id="PRU00175"/>
    </source>
</evidence>
<dbReference type="Proteomes" id="UP001460270">
    <property type="component" value="Unassembled WGS sequence"/>
</dbReference>
<keyword evidence="9" id="KW-0812">Transmembrane</keyword>
<evidence type="ECO:0000256" key="11">
    <source>
        <dbReference type="ARBA" id="ARBA00022771"/>
    </source>
</evidence>
<gene>
    <name evidence="21" type="ORF">WMY93_029702</name>
</gene>
<dbReference type="GO" id="GO:0015074">
    <property type="term" value="P:DNA integration"/>
    <property type="evidence" value="ECO:0007669"/>
    <property type="project" value="InterPro"/>
</dbReference>
<evidence type="ECO:0000256" key="17">
    <source>
        <dbReference type="SAM" id="MobiDB-lite"/>
    </source>
</evidence>
<evidence type="ECO:0000256" key="15">
    <source>
        <dbReference type="ARBA" id="ARBA00039658"/>
    </source>
</evidence>
<keyword evidence="8" id="KW-0808">Transferase</keyword>
<dbReference type="Pfam" id="PF00078">
    <property type="entry name" value="RVT_1"/>
    <property type="match status" value="1"/>
</dbReference>
<dbReference type="SMART" id="SM00184">
    <property type="entry name" value="RING"/>
    <property type="match status" value="1"/>
</dbReference>
<dbReference type="GO" id="GO:1904262">
    <property type="term" value="P:negative regulation of TORC1 signaling"/>
    <property type="evidence" value="ECO:0007669"/>
    <property type="project" value="InterPro"/>
</dbReference>
<evidence type="ECO:0000256" key="6">
    <source>
        <dbReference type="ARBA" id="ARBA00012180"/>
    </source>
</evidence>
<evidence type="ECO:0000256" key="8">
    <source>
        <dbReference type="ARBA" id="ARBA00022679"/>
    </source>
</evidence>
<dbReference type="PANTHER" id="PTHR37984:SF8">
    <property type="entry name" value="CCHC-TYPE DOMAIN-CONTAINING PROTEIN"/>
    <property type="match status" value="1"/>
</dbReference>
<dbReference type="InterPro" id="IPR001584">
    <property type="entry name" value="Integrase_cat-core"/>
</dbReference>
<dbReference type="SUPFAM" id="SSF57850">
    <property type="entry name" value="RING/U-box"/>
    <property type="match status" value="1"/>
</dbReference>
<dbReference type="SUPFAM" id="SSF53098">
    <property type="entry name" value="Ribonuclease H-like"/>
    <property type="match status" value="1"/>
</dbReference>
<evidence type="ECO:0000259" key="20">
    <source>
        <dbReference type="PROSITE" id="PS50994"/>
    </source>
</evidence>
<comment type="subcellular location">
    <subcellularLocation>
        <location evidence="2">Lysosome membrane</location>
        <topology evidence="2">Single-pass membrane protein</topology>
    </subcellularLocation>
</comment>
<dbReference type="Gene3D" id="1.10.340.70">
    <property type="match status" value="1"/>
</dbReference>
<dbReference type="CDD" id="cd05481">
    <property type="entry name" value="retropepsin_like_LTR_1"/>
    <property type="match status" value="1"/>
</dbReference>
<dbReference type="PROSITE" id="PS00518">
    <property type="entry name" value="ZF_RING_1"/>
    <property type="match status" value="1"/>
</dbReference>
<dbReference type="InterPro" id="IPR041577">
    <property type="entry name" value="RT_RNaseH_2"/>
</dbReference>
<keyword evidence="12" id="KW-0862">Zinc</keyword>
<name>A0AAW0MXS0_9GOBI</name>
<dbReference type="SUPFAM" id="SSF50630">
    <property type="entry name" value="Acid proteases"/>
    <property type="match status" value="1"/>
</dbReference>
<dbReference type="Pfam" id="PF17921">
    <property type="entry name" value="Integrase_H2C2"/>
    <property type="match status" value="1"/>
</dbReference>
<dbReference type="InterPro" id="IPR050951">
    <property type="entry name" value="Retrovirus_Pol_polyprotein"/>
</dbReference>
<dbReference type="InterPro" id="IPR045744">
    <property type="entry name" value="RNF152_C"/>
</dbReference>
<proteinExistence type="inferred from homology"/>
<evidence type="ECO:0000256" key="14">
    <source>
        <dbReference type="ARBA" id="ARBA00023136"/>
    </source>
</evidence>
<dbReference type="EC" id="3.1.26.4" evidence="6"/>
<dbReference type="Pfam" id="PF17919">
    <property type="entry name" value="RT_RNaseH_2"/>
    <property type="match status" value="1"/>
</dbReference>
<dbReference type="GO" id="GO:0004523">
    <property type="term" value="F:RNA-DNA hybrid ribonuclease activity"/>
    <property type="evidence" value="ECO:0007669"/>
    <property type="project" value="UniProtKB-EC"/>
</dbReference>
<keyword evidence="11 16" id="KW-0863">Zinc-finger</keyword>
<evidence type="ECO:0000313" key="21">
    <source>
        <dbReference type="EMBL" id="KAK7881293.1"/>
    </source>
</evidence>
<dbReference type="FunFam" id="3.10.20.370:FF:000001">
    <property type="entry name" value="Retrovirus-related Pol polyprotein from transposon 17.6-like protein"/>
    <property type="match status" value="1"/>
</dbReference>
<dbReference type="InterPro" id="IPR012337">
    <property type="entry name" value="RNaseH-like_sf"/>
</dbReference>
<dbReference type="InterPro" id="IPR036397">
    <property type="entry name" value="RNaseH_sf"/>
</dbReference>
<dbReference type="PROSITE" id="PS50089">
    <property type="entry name" value="ZF_RING_2"/>
    <property type="match status" value="1"/>
</dbReference>
<feature type="domain" description="Reverse transcriptase" evidence="19">
    <location>
        <begin position="451"/>
        <end position="628"/>
    </location>
</feature>
<comment type="pathway">
    <text evidence="3">Protein modification; protein ubiquitination.</text>
</comment>
<evidence type="ECO:0000256" key="9">
    <source>
        <dbReference type="ARBA" id="ARBA00022692"/>
    </source>
</evidence>
<dbReference type="Gene3D" id="3.30.40.10">
    <property type="entry name" value="Zinc/RING finger domain, C3HC4 (zinc finger)"/>
    <property type="match status" value="1"/>
</dbReference>
<dbReference type="FunFam" id="1.10.340.70:FF:000003">
    <property type="entry name" value="Protein CBG25708"/>
    <property type="match status" value="1"/>
</dbReference>
<evidence type="ECO:0000259" key="18">
    <source>
        <dbReference type="PROSITE" id="PS50089"/>
    </source>
</evidence>
<dbReference type="GO" id="GO:0008270">
    <property type="term" value="F:zinc ion binding"/>
    <property type="evidence" value="ECO:0007669"/>
    <property type="project" value="UniProtKB-KW"/>
</dbReference>
<dbReference type="EC" id="2.3.2.27" evidence="7"/>
<dbReference type="Pfam" id="PF00665">
    <property type="entry name" value="rve"/>
    <property type="match status" value="1"/>
</dbReference>
<feature type="compositionally biased region" description="Low complexity" evidence="17">
    <location>
        <begin position="1262"/>
        <end position="1272"/>
    </location>
</feature>
<dbReference type="CDD" id="cd01647">
    <property type="entry name" value="RT_LTR"/>
    <property type="match status" value="1"/>
</dbReference>
<protein>
    <recommendedName>
        <fullName evidence="15">Gypsy retrotransposon integrase-like protein 1</fullName>
        <ecNumber evidence="7">2.3.2.27</ecNumber>
        <ecNumber evidence="6">3.1.26.4</ecNumber>
    </recommendedName>
</protein>
<dbReference type="CDD" id="cd16548">
    <property type="entry name" value="RING-HC_RNF152"/>
    <property type="match status" value="1"/>
</dbReference>
<comment type="caution">
    <text evidence="21">The sequence shown here is derived from an EMBL/GenBank/DDBJ whole genome shotgun (WGS) entry which is preliminary data.</text>
</comment>
<comment type="similarity">
    <text evidence="5">Belongs to the beta type-B retroviral polymerase family. HERV class-II K(HML-2) pol subfamily.</text>
</comment>
<dbReference type="Pfam" id="PF14634">
    <property type="entry name" value="zf-RING_5"/>
    <property type="match status" value="1"/>
</dbReference>
<dbReference type="InterPro" id="IPR043128">
    <property type="entry name" value="Rev_trsase/Diguanyl_cyclase"/>
</dbReference>
<dbReference type="InterPro" id="IPR017907">
    <property type="entry name" value="Znf_RING_CS"/>
</dbReference>
<dbReference type="InterPro" id="IPR001841">
    <property type="entry name" value="Znf_RING"/>
</dbReference>
<comment type="similarity">
    <text evidence="4">Belongs to the RNF152 family.</text>
</comment>
<sequence length="1571" mass="178633">MEQLKPPNSLCFEGNLAENWRTWIQKFELYLIASGLSEKSQKVQCATFLHVAGDEAIKVFNTMTFESEEENIEVLKEQFRKYCEPRKNITYLRHIFFTRSQAKNENIDAYVTDLKNKAKDCEFGTLTESLIRDRIVCGIENAQVRARLLREPDLTLTKAVDICRANEATQSHMKALNDENEIAVNKVAKAKLQKKPKAAANDNKDCAKCGFKHEYGKCPAYGQTCKLCSHKNHFARVCRSKKPKDYHRKSDKHVNEIEHEGDEELFIGAIHSSKKRSQRKQADKDDKKWKEVLKINGQKLTFRLDTGADCNVLPLSTFNQVAAKSALQKSSFKLVTYSRHKMEPLGKALLNCQYKTEMHQLEFQIIEADLPAILGGDSCAKMGLIKRLYNIVSDSDIFTEYKDVFTGLGCVPGLHHIQIDSAVPPVVHPPRKVPITLKDQIKTELDRMEQIGVIAKQTEPTDWVNSMVTVQRPNKKLRICIDPQDLNKAIKREHYPLRTVEEVVAEMPNAKIFSVLDANHGFWQIQLDEESSRLCTFNTPYGRYRFKRLPFGVSSAPEVFQKCIAQRLEDLEGVVNVMDDILVWGKDKEQHDKRLRQLLDRVRSINLKLNKDKCKIGLTEIQYIGHILTADGLKPDPSKISAITQMPQPEDKAALMRFLGMVQYLAKFIPNLSEVSAPLRKLLEENVAWHWEAQQNKSFELLKTLVSNTPVLKYYDVTKEVTLSVDASSEGLGAALLQQGHPVAYGSRALTETQKRYAQIEKELLAIVYGCEKFKQYIHGKQVNVESDHKPLEAVFKKGLHKAPPRLQRMLMRLQAFNLQVSYKPGKDLYIADTLSRAFLQEQTEVLEEALEINSLSANLPISEEKLTQFKKATSEDIELQQVRNAVMTGWPENVKHVPSEIRTYWTFKEEITWSDGLLFKNSKLIVPNQMRTEMLQKIHEAHLGIVKCKERARDILFWPGMSKQIEDTVMKCSICNTYKRNNVKEPLMCHEIPDRPWAKVGLDLFHFDQDEYLLCVDYYSKYPEIVRLPQTTSKQVITALKSVYSRHGIPDIVMSDNGPQFASEEFAQFAKTWEFKHVTSSPGFPQSNGQSERAIQSVKNMLKKAREGQGDPYLALLEYRNTPLDGVKLSPAQLLMGRRLKSKLPASAKLLKPQLFKDIHKQLKTRQQKQKLYYDRGARELPELEEGESVRIRVGNTWQPAVVQNEHEQPRSYIVRTPQGGIFRRNRRHLLKCKDNAVTESEDVVSELPTTEEDHTDQCVPTTPLSPTKTLTPTNKDIVTLYINIQCLPGSRQVSPSSSLSLSVSTVRTAQQTHVRTAAAAAEAAAAAVTARTRGSLSAPITAGATTSPPPRPRFTPLSLSLCPACALLRPRWTRTHPRNEEEEEGVSTTTAALSKPVNISHDLRHGATRFCTKRCEFLLHETSSPSLDFGFPWNYNSTMETLSQDSLLECQICFNYYSPRRRPKLLDCRHTLCSVCLTQMRSAHKEIRCPWCRGVTKLPAGLSVSHLPDDPDIVTVIAIPHSSEHTPVFIRLPSNGCYMLPLPVSKRGAWVYRARSDAGSSRSRRAWPW</sequence>
<dbReference type="EMBL" id="JBBPFD010000022">
    <property type="protein sequence ID" value="KAK7881293.1"/>
    <property type="molecule type" value="Genomic_DNA"/>
</dbReference>
<dbReference type="FunFam" id="3.30.70.270:FF:000026">
    <property type="entry name" value="Transposon Ty3-G Gag-Pol polyprotein"/>
    <property type="match status" value="1"/>
</dbReference>
<keyword evidence="10" id="KW-0479">Metal-binding</keyword>
<dbReference type="Gene3D" id="2.40.70.10">
    <property type="entry name" value="Acid Proteases"/>
    <property type="match status" value="1"/>
</dbReference>
<dbReference type="SUPFAM" id="SSF56672">
    <property type="entry name" value="DNA/RNA polymerases"/>
    <property type="match status" value="1"/>
</dbReference>
<dbReference type="Gene3D" id="3.10.10.10">
    <property type="entry name" value="HIV Type 1 Reverse Transcriptase, subunit A, domain 1"/>
    <property type="match status" value="1"/>
</dbReference>
<dbReference type="InterPro" id="IPR013083">
    <property type="entry name" value="Znf_RING/FYVE/PHD"/>
</dbReference>
<evidence type="ECO:0000256" key="13">
    <source>
        <dbReference type="ARBA" id="ARBA00022989"/>
    </source>
</evidence>
<evidence type="ECO:0000256" key="7">
    <source>
        <dbReference type="ARBA" id="ARBA00012483"/>
    </source>
</evidence>
<dbReference type="CDD" id="cd09274">
    <property type="entry name" value="RNase_HI_RT_Ty3"/>
    <property type="match status" value="1"/>
</dbReference>
<dbReference type="Pfam" id="PF19325">
    <property type="entry name" value="RNF152_C"/>
    <property type="match status" value="1"/>
</dbReference>
<dbReference type="GO" id="GO:0003676">
    <property type="term" value="F:nucleic acid binding"/>
    <property type="evidence" value="ECO:0007669"/>
    <property type="project" value="InterPro"/>
</dbReference>
<dbReference type="InterPro" id="IPR021109">
    <property type="entry name" value="Peptidase_aspartic_dom_sf"/>
</dbReference>
<reference evidence="22" key="1">
    <citation type="submission" date="2024-04" db="EMBL/GenBank/DDBJ databases">
        <title>Salinicola lusitanus LLJ914,a marine bacterium isolated from the Okinawa Trough.</title>
        <authorList>
            <person name="Li J."/>
        </authorList>
    </citation>
    <scope>NUCLEOTIDE SEQUENCE [LARGE SCALE GENOMIC DNA]</scope>
</reference>
<accession>A0AAW0MXS0</accession>
<evidence type="ECO:0000256" key="4">
    <source>
        <dbReference type="ARBA" id="ARBA00007082"/>
    </source>
</evidence>
<dbReference type="GO" id="GO:0006915">
    <property type="term" value="P:apoptotic process"/>
    <property type="evidence" value="ECO:0007669"/>
    <property type="project" value="InterPro"/>
</dbReference>
<dbReference type="FunFam" id="3.10.10.10:FF:000003">
    <property type="entry name" value="Retrovirus-related Pol polyprotein from transposon 297-like Protein"/>
    <property type="match status" value="1"/>
</dbReference>
<dbReference type="InterPro" id="IPR000477">
    <property type="entry name" value="RT_dom"/>
</dbReference>
<evidence type="ECO:0000256" key="5">
    <source>
        <dbReference type="ARBA" id="ARBA00010879"/>
    </source>
</evidence>
<keyword evidence="22" id="KW-1185">Reference proteome</keyword>
<dbReference type="InterPro" id="IPR033609">
    <property type="entry name" value="RING_RNF152"/>
</dbReference>
<dbReference type="Gene3D" id="3.30.420.10">
    <property type="entry name" value="Ribonuclease H-like superfamily/Ribonuclease H"/>
    <property type="match status" value="1"/>
</dbReference>
<dbReference type="InterPro" id="IPR043502">
    <property type="entry name" value="DNA/RNA_pol_sf"/>
</dbReference>
<comment type="catalytic activity">
    <reaction evidence="1">
        <text>S-ubiquitinyl-[E2 ubiquitin-conjugating enzyme]-L-cysteine + [acceptor protein]-L-lysine = [E2 ubiquitin-conjugating enzyme]-L-cysteine + N(6)-ubiquitinyl-[acceptor protein]-L-lysine.</text>
        <dbReference type="EC" id="2.3.2.27"/>
    </reaction>
</comment>
<evidence type="ECO:0000256" key="10">
    <source>
        <dbReference type="ARBA" id="ARBA00022723"/>
    </source>
</evidence>
<evidence type="ECO:0000256" key="2">
    <source>
        <dbReference type="ARBA" id="ARBA00004363"/>
    </source>
</evidence>
<feature type="region of interest" description="Disordered" evidence="17">
    <location>
        <begin position="1243"/>
        <end position="1272"/>
    </location>
</feature>
<dbReference type="Gene3D" id="3.30.70.270">
    <property type="match status" value="2"/>
</dbReference>
<evidence type="ECO:0000256" key="3">
    <source>
        <dbReference type="ARBA" id="ARBA00004906"/>
    </source>
</evidence>
<dbReference type="GO" id="GO:0010508">
    <property type="term" value="P:positive regulation of autophagy"/>
    <property type="evidence" value="ECO:0007669"/>
    <property type="project" value="InterPro"/>
</dbReference>
<dbReference type="FunFam" id="3.30.40.10:FF:000197">
    <property type="entry name" value="E3 ubiquitin-protein ligase RNF152"/>
    <property type="match status" value="1"/>
</dbReference>
<feature type="domain" description="Integrase catalytic" evidence="20">
    <location>
        <begin position="993"/>
        <end position="1154"/>
    </location>
</feature>
<evidence type="ECO:0000313" key="22">
    <source>
        <dbReference type="Proteomes" id="UP001460270"/>
    </source>
</evidence>
<evidence type="ECO:0000259" key="19">
    <source>
        <dbReference type="PROSITE" id="PS50878"/>
    </source>
</evidence>
<dbReference type="GO" id="GO:0005765">
    <property type="term" value="C:lysosomal membrane"/>
    <property type="evidence" value="ECO:0007669"/>
    <property type="project" value="UniProtKB-SubCell"/>
</dbReference>
<dbReference type="GO" id="GO:0000209">
    <property type="term" value="P:protein polyubiquitination"/>
    <property type="evidence" value="ECO:0007669"/>
    <property type="project" value="InterPro"/>
</dbReference>
<keyword evidence="13" id="KW-1133">Transmembrane helix</keyword>
<dbReference type="PROSITE" id="PS50878">
    <property type="entry name" value="RT_POL"/>
    <property type="match status" value="1"/>
</dbReference>
<feature type="domain" description="RING-type" evidence="18">
    <location>
        <begin position="1452"/>
        <end position="1495"/>
    </location>
</feature>
<organism evidence="21 22">
    <name type="scientific">Mugilogobius chulae</name>
    <name type="common">yellowstripe goby</name>
    <dbReference type="NCBI Taxonomy" id="88201"/>
    <lineage>
        <taxon>Eukaryota</taxon>
        <taxon>Metazoa</taxon>
        <taxon>Chordata</taxon>
        <taxon>Craniata</taxon>
        <taxon>Vertebrata</taxon>
        <taxon>Euteleostomi</taxon>
        <taxon>Actinopterygii</taxon>
        <taxon>Neopterygii</taxon>
        <taxon>Teleostei</taxon>
        <taxon>Neoteleostei</taxon>
        <taxon>Acanthomorphata</taxon>
        <taxon>Gobiaria</taxon>
        <taxon>Gobiiformes</taxon>
        <taxon>Gobioidei</taxon>
        <taxon>Gobiidae</taxon>
        <taxon>Gobionellinae</taxon>
        <taxon>Mugilogobius</taxon>
    </lineage>
</organism>
<dbReference type="FunFam" id="3.30.420.10:FF:000063">
    <property type="entry name" value="Retrovirus-related Pol polyprotein from transposon 297-like Protein"/>
    <property type="match status" value="1"/>
</dbReference>
<dbReference type="PANTHER" id="PTHR37984">
    <property type="entry name" value="PROTEIN CBG26694"/>
    <property type="match status" value="1"/>
</dbReference>